<proteinExistence type="inferred from homology"/>
<dbReference type="PROSITE" id="PS00856">
    <property type="entry name" value="GUANYLATE_KINASE_1"/>
    <property type="match status" value="1"/>
</dbReference>
<dbReference type="HAMAP" id="MF_00328">
    <property type="entry name" value="Guanylate_kinase"/>
    <property type="match status" value="1"/>
</dbReference>
<sequence length="203" mass="23070">MTSENFRPSPVLLLVSGPAGSGKTTLCERMTAAFPQDIRRVVTCTTRAPRGSERHGIDYFFLSREEFERGVAAGDFLEHAQVHSNRYGTRHAQVREILDAGRDVLLNLDVQGAATVRRVAQRDDRVARALVSVFIMPPSVEELRARLTGRGTDASDEIERRMRVALDEMARWREYDFCLVSGSRERDFERIRAVYLAAKMRVR</sequence>
<comment type="subcellular location">
    <subcellularLocation>
        <location evidence="9">Cytoplasm</location>
    </subcellularLocation>
</comment>
<comment type="similarity">
    <text evidence="1 9">Belongs to the guanylate kinase family.</text>
</comment>
<dbReference type="GO" id="GO:0004385">
    <property type="term" value="F:GMP kinase activity"/>
    <property type="evidence" value="ECO:0007669"/>
    <property type="project" value="UniProtKB-UniRule"/>
</dbReference>
<dbReference type="FunFam" id="3.30.63.10:FF:000002">
    <property type="entry name" value="Guanylate kinase 1"/>
    <property type="match status" value="1"/>
</dbReference>
<evidence type="ECO:0000256" key="8">
    <source>
        <dbReference type="ARBA" id="ARBA00030128"/>
    </source>
</evidence>
<evidence type="ECO:0000259" key="10">
    <source>
        <dbReference type="PROSITE" id="PS50052"/>
    </source>
</evidence>
<dbReference type="GO" id="GO:0005524">
    <property type="term" value="F:ATP binding"/>
    <property type="evidence" value="ECO:0007669"/>
    <property type="project" value="UniProtKB-UniRule"/>
</dbReference>
<accession>A0A9D1NL77</accession>
<reference evidence="11" key="1">
    <citation type="submission" date="2020-10" db="EMBL/GenBank/DDBJ databases">
        <authorList>
            <person name="Gilroy R."/>
        </authorList>
    </citation>
    <scope>NUCLEOTIDE SEQUENCE</scope>
    <source>
        <strain evidence="11">10669</strain>
    </source>
</reference>
<evidence type="ECO:0000256" key="2">
    <source>
        <dbReference type="ARBA" id="ARBA00012961"/>
    </source>
</evidence>
<keyword evidence="9" id="KW-0963">Cytoplasm</keyword>
<evidence type="ECO:0000256" key="5">
    <source>
        <dbReference type="ARBA" id="ARBA00022741"/>
    </source>
</evidence>
<dbReference type="CDD" id="cd00071">
    <property type="entry name" value="GMPK"/>
    <property type="match status" value="1"/>
</dbReference>
<protein>
    <recommendedName>
        <fullName evidence="3 9">Guanylate kinase</fullName>
        <ecNumber evidence="2 9">2.7.4.8</ecNumber>
    </recommendedName>
    <alternativeName>
        <fullName evidence="8 9">GMP kinase</fullName>
    </alternativeName>
</protein>
<dbReference type="PROSITE" id="PS50052">
    <property type="entry name" value="GUANYLATE_KINASE_2"/>
    <property type="match status" value="1"/>
</dbReference>
<dbReference type="PANTHER" id="PTHR23117:SF13">
    <property type="entry name" value="GUANYLATE KINASE"/>
    <property type="match status" value="1"/>
</dbReference>
<evidence type="ECO:0000313" key="12">
    <source>
        <dbReference type="Proteomes" id="UP000886812"/>
    </source>
</evidence>
<feature type="binding site" evidence="9">
    <location>
        <begin position="17"/>
        <end position="24"/>
    </location>
    <ligand>
        <name>ATP</name>
        <dbReference type="ChEBI" id="CHEBI:30616"/>
    </ligand>
</feature>
<keyword evidence="5 9" id="KW-0547">Nucleotide-binding</keyword>
<evidence type="ECO:0000256" key="6">
    <source>
        <dbReference type="ARBA" id="ARBA00022777"/>
    </source>
</evidence>
<evidence type="ECO:0000256" key="4">
    <source>
        <dbReference type="ARBA" id="ARBA00022679"/>
    </source>
</evidence>
<dbReference type="Gene3D" id="3.30.63.10">
    <property type="entry name" value="Guanylate Kinase phosphate binding domain"/>
    <property type="match status" value="1"/>
</dbReference>
<evidence type="ECO:0000256" key="3">
    <source>
        <dbReference type="ARBA" id="ARBA00016296"/>
    </source>
</evidence>
<comment type="catalytic activity">
    <reaction evidence="9">
        <text>GMP + ATP = GDP + ADP</text>
        <dbReference type="Rhea" id="RHEA:20780"/>
        <dbReference type="ChEBI" id="CHEBI:30616"/>
        <dbReference type="ChEBI" id="CHEBI:58115"/>
        <dbReference type="ChEBI" id="CHEBI:58189"/>
        <dbReference type="ChEBI" id="CHEBI:456216"/>
        <dbReference type="EC" id="2.7.4.8"/>
    </reaction>
</comment>
<dbReference type="SUPFAM" id="SSF52540">
    <property type="entry name" value="P-loop containing nucleoside triphosphate hydrolases"/>
    <property type="match status" value="1"/>
</dbReference>
<dbReference type="GO" id="GO:0005829">
    <property type="term" value="C:cytosol"/>
    <property type="evidence" value="ECO:0007669"/>
    <property type="project" value="TreeGrafter"/>
</dbReference>
<dbReference type="Pfam" id="PF00625">
    <property type="entry name" value="Guanylate_kin"/>
    <property type="match status" value="1"/>
</dbReference>
<dbReference type="AlphaFoldDB" id="A0A9D1NL77"/>
<dbReference type="EMBL" id="DVOG01000188">
    <property type="protein sequence ID" value="HIV04896.1"/>
    <property type="molecule type" value="Genomic_DNA"/>
</dbReference>
<comment type="caution">
    <text evidence="11">The sequence shown here is derived from an EMBL/GenBank/DDBJ whole genome shotgun (WGS) entry which is preliminary data.</text>
</comment>
<gene>
    <name evidence="9 11" type="primary">gmk</name>
    <name evidence="11" type="ORF">IAC75_07115</name>
</gene>
<comment type="function">
    <text evidence="9">Essential for recycling GMP and indirectly, cGMP.</text>
</comment>
<name>A0A9D1NL77_9BACT</name>
<feature type="domain" description="Guanylate kinase-like" evidence="10">
    <location>
        <begin position="10"/>
        <end position="196"/>
    </location>
</feature>
<dbReference type="Proteomes" id="UP000886812">
    <property type="component" value="Unassembled WGS sequence"/>
</dbReference>
<dbReference type="InterPro" id="IPR008144">
    <property type="entry name" value="Guanylate_kin-like_dom"/>
</dbReference>
<evidence type="ECO:0000256" key="7">
    <source>
        <dbReference type="ARBA" id="ARBA00022840"/>
    </source>
</evidence>
<dbReference type="InterPro" id="IPR020590">
    <property type="entry name" value="Guanylate_kinase_CS"/>
</dbReference>
<dbReference type="EC" id="2.7.4.8" evidence="2 9"/>
<keyword evidence="6 9" id="KW-0418">Kinase</keyword>
<reference evidence="11" key="2">
    <citation type="journal article" date="2021" name="PeerJ">
        <title>Extensive microbial diversity within the chicken gut microbiome revealed by metagenomics and culture.</title>
        <authorList>
            <person name="Gilroy R."/>
            <person name="Ravi A."/>
            <person name="Getino M."/>
            <person name="Pursley I."/>
            <person name="Horton D.L."/>
            <person name="Alikhan N.F."/>
            <person name="Baker D."/>
            <person name="Gharbi K."/>
            <person name="Hall N."/>
            <person name="Watson M."/>
            <person name="Adriaenssens E.M."/>
            <person name="Foster-Nyarko E."/>
            <person name="Jarju S."/>
            <person name="Secka A."/>
            <person name="Antonio M."/>
            <person name="Oren A."/>
            <person name="Chaudhuri R.R."/>
            <person name="La Ragione R."/>
            <person name="Hildebrand F."/>
            <person name="Pallen M.J."/>
        </authorList>
    </citation>
    <scope>NUCLEOTIDE SEQUENCE</scope>
    <source>
        <strain evidence="11">10669</strain>
    </source>
</reference>
<dbReference type="SMART" id="SM00072">
    <property type="entry name" value="GuKc"/>
    <property type="match status" value="1"/>
</dbReference>
<keyword evidence="4 9" id="KW-0808">Transferase</keyword>
<organism evidence="11 12">
    <name type="scientific">Candidatus Spyradosoma merdigallinarum</name>
    <dbReference type="NCBI Taxonomy" id="2840950"/>
    <lineage>
        <taxon>Bacteria</taxon>
        <taxon>Pseudomonadati</taxon>
        <taxon>Verrucomicrobiota</taxon>
        <taxon>Opitutia</taxon>
        <taxon>Opitutia incertae sedis</taxon>
        <taxon>Candidatus Spyradosoma</taxon>
    </lineage>
</organism>
<keyword evidence="7 9" id="KW-0067">ATP-binding</keyword>
<evidence type="ECO:0000256" key="1">
    <source>
        <dbReference type="ARBA" id="ARBA00005790"/>
    </source>
</evidence>
<dbReference type="InterPro" id="IPR027417">
    <property type="entry name" value="P-loop_NTPase"/>
</dbReference>
<evidence type="ECO:0000313" key="11">
    <source>
        <dbReference type="EMBL" id="HIV04896.1"/>
    </source>
</evidence>
<dbReference type="NCBIfam" id="TIGR03263">
    <property type="entry name" value="guanyl_kin"/>
    <property type="match status" value="1"/>
</dbReference>
<dbReference type="InterPro" id="IPR008145">
    <property type="entry name" value="GK/Ca_channel_bsu"/>
</dbReference>
<evidence type="ECO:0000256" key="9">
    <source>
        <dbReference type="HAMAP-Rule" id="MF_00328"/>
    </source>
</evidence>
<dbReference type="InterPro" id="IPR017665">
    <property type="entry name" value="Guanylate_kinase"/>
</dbReference>
<dbReference type="Gene3D" id="3.40.50.300">
    <property type="entry name" value="P-loop containing nucleotide triphosphate hydrolases"/>
    <property type="match status" value="1"/>
</dbReference>
<dbReference type="PANTHER" id="PTHR23117">
    <property type="entry name" value="GUANYLATE KINASE-RELATED"/>
    <property type="match status" value="1"/>
</dbReference>